<evidence type="ECO:0000256" key="1">
    <source>
        <dbReference type="SAM" id="Phobius"/>
    </source>
</evidence>
<sequence length="212" mass="24947">MKNIKGIYFDEFPGRPYASSTDKKKIFKKIILWSIITLVLIILLIFSSFLNEWYLTKNTDDTYKTVNDFSGNSAIIKPNDRSKLFLDIGFDNSVQEVIKENDNSYITTYAYKNKKEDLMDQISVYYDDNYKVNYVFLSLIYFKNDFTKAGVANDCNFILRNFVNVKTTANDINNLMENDYYFTINKNTNIEVSYELTYENTDYYIITVTCKL</sequence>
<keyword evidence="1" id="KW-0472">Membrane</keyword>
<dbReference type="EMBL" id="DVMT01000057">
    <property type="protein sequence ID" value="HIU40776.1"/>
    <property type="molecule type" value="Genomic_DNA"/>
</dbReference>
<proteinExistence type="predicted"/>
<name>A0A9D1IQB4_9FIRM</name>
<keyword evidence="1" id="KW-0812">Transmembrane</keyword>
<keyword evidence="1" id="KW-1133">Transmembrane helix</keyword>
<evidence type="ECO:0000313" key="3">
    <source>
        <dbReference type="Proteomes" id="UP000824074"/>
    </source>
</evidence>
<feature type="transmembrane region" description="Helical" evidence="1">
    <location>
        <begin position="30"/>
        <end position="50"/>
    </location>
</feature>
<dbReference type="Proteomes" id="UP000824074">
    <property type="component" value="Unassembled WGS sequence"/>
</dbReference>
<protein>
    <submittedName>
        <fullName evidence="2">Uncharacterized protein</fullName>
    </submittedName>
</protein>
<reference evidence="2" key="2">
    <citation type="journal article" date="2021" name="PeerJ">
        <title>Extensive microbial diversity within the chicken gut microbiome revealed by metagenomics and culture.</title>
        <authorList>
            <person name="Gilroy R."/>
            <person name="Ravi A."/>
            <person name="Getino M."/>
            <person name="Pursley I."/>
            <person name="Horton D.L."/>
            <person name="Alikhan N.F."/>
            <person name="Baker D."/>
            <person name="Gharbi K."/>
            <person name="Hall N."/>
            <person name="Watson M."/>
            <person name="Adriaenssens E.M."/>
            <person name="Foster-Nyarko E."/>
            <person name="Jarju S."/>
            <person name="Secka A."/>
            <person name="Antonio M."/>
            <person name="Oren A."/>
            <person name="Chaudhuri R.R."/>
            <person name="La Ragione R."/>
            <person name="Hildebrand F."/>
            <person name="Pallen M.J."/>
        </authorList>
    </citation>
    <scope>NUCLEOTIDE SEQUENCE</scope>
    <source>
        <strain evidence="2">CHK193-30670</strain>
    </source>
</reference>
<evidence type="ECO:0000313" key="2">
    <source>
        <dbReference type="EMBL" id="HIU40776.1"/>
    </source>
</evidence>
<reference evidence="2" key="1">
    <citation type="submission" date="2020-10" db="EMBL/GenBank/DDBJ databases">
        <authorList>
            <person name="Gilroy R."/>
        </authorList>
    </citation>
    <scope>NUCLEOTIDE SEQUENCE</scope>
    <source>
        <strain evidence="2">CHK193-30670</strain>
    </source>
</reference>
<gene>
    <name evidence="2" type="ORF">IAB68_05710</name>
</gene>
<dbReference type="AlphaFoldDB" id="A0A9D1IQB4"/>
<accession>A0A9D1IQB4</accession>
<organism evidence="2 3">
    <name type="scientific">Candidatus Aphodocola excrementigallinarum</name>
    <dbReference type="NCBI Taxonomy" id="2840670"/>
    <lineage>
        <taxon>Bacteria</taxon>
        <taxon>Bacillati</taxon>
        <taxon>Bacillota</taxon>
        <taxon>Bacilli</taxon>
        <taxon>Candidatus Aphodocola</taxon>
    </lineage>
</organism>
<comment type="caution">
    <text evidence="2">The sequence shown here is derived from an EMBL/GenBank/DDBJ whole genome shotgun (WGS) entry which is preliminary data.</text>
</comment>